<dbReference type="EMBL" id="CH916368">
    <property type="protein sequence ID" value="EDW03749.1"/>
    <property type="molecule type" value="Genomic_DNA"/>
</dbReference>
<keyword evidence="3" id="KW-1185">Reference proteome</keyword>
<dbReference type="Proteomes" id="UP000001070">
    <property type="component" value="Unassembled WGS sequence"/>
</dbReference>
<proteinExistence type="predicted"/>
<protein>
    <submittedName>
        <fullName evidence="2">GH11405</fullName>
    </submittedName>
</protein>
<accession>B4JA75</accession>
<reference evidence="2 3" key="1">
    <citation type="journal article" date="2007" name="Nature">
        <title>Evolution of genes and genomes on the Drosophila phylogeny.</title>
        <authorList>
            <consortium name="Drosophila 12 Genomes Consortium"/>
            <person name="Clark A.G."/>
            <person name="Eisen M.B."/>
            <person name="Smith D.R."/>
            <person name="Bergman C.M."/>
            <person name="Oliver B."/>
            <person name="Markow T.A."/>
            <person name="Kaufman T.C."/>
            <person name="Kellis M."/>
            <person name="Gelbart W."/>
            <person name="Iyer V.N."/>
            <person name="Pollard D.A."/>
            <person name="Sackton T.B."/>
            <person name="Larracuente A.M."/>
            <person name="Singh N.D."/>
            <person name="Abad J.P."/>
            <person name="Abt D.N."/>
            <person name="Adryan B."/>
            <person name="Aguade M."/>
            <person name="Akashi H."/>
            <person name="Anderson W.W."/>
            <person name="Aquadro C.F."/>
            <person name="Ardell D.H."/>
            <person name="Arguello R."/>
            <person name="Artieri C.G."/>
            <person name="Barbash D.A."/>
            <person name="Barker D."/>
            <person name="Barsanti P."/>
            <person name="Batterham P."/>
            <person name="Batzoglou S."/>
            <person name="Begun D."/>
            <person name="Bhutkar A."/>
            <person name="Blanco E."/>
            <person name="Bosak S.A."/>
            <person name="Bradley R.K."/>
            <person name="Brand A.D."/>
            <person name="Brent M.R."/>
            <person name="Brooks A.N."/>
            <person name="Brown R.H."/>
            <person name="Butlin R.K."/>
            <person name="Caggese C."/>
            <person name="Calvi B.R."/>
            <person name="Bernardo de Carvalho A."/>
            <person name="Caspi A."/>
            <person name="Castrezana S."/>
            <person name="Celniker S.E."/>
            <person name="Chang J.L."/>
            <person name="Chapple C."/>
            <person name="Chatterji S."/>
            <person name="Chinwalla A."/>
            <person name="Civetta A."/>
            <person name="Clifton S.W."/>
            <person name="Comeron J.M."/>
            <person name="Costello J.C."/>
            <person name="Coyne J.A."/>
            <person name="Daub J."/>
            <person name="David R.G."/>
            <person name="Delcher A.L."/>
            <person name="Delehaunty K."/>
            <person name="Do C.B."/>
            <person name="Ebling H."/>
            <person name="Edwards K."/>
            <person name="Eickbush T."/>
            <person name="Evans J.D."/>
            <person name="Filipski A."/>
            <person name="Findeiss S."/>
            <person name="Freyhult E."/>
            <person name="Fulton L."/>
            <person name="Fulton R."/>
            <person name="Garcia A.C."/>
            <person name="Gardiner A."/>
            <person name="Garfield D.A."/>
            <person name="Garvin B.E."/>
            <person name="Gibson G."/>
            <person name="Gilbert D."/>
            <person name="Gnerre S."/>
            <person name="Godfrey J."/>
            <person name="Good R."/>
            <person name="Gotea V."/>
            <person name="Gravely B."/>
            <person name="Greenberg A.J."/>
            <person name="Griffiths-Jones S."/>
            <person name="Gross S."/>
            <person name="Guigo R."/>
            <person name="Gustafson E.A."/>
            <person name="Haerty W."/>
            <person name="Hahn M.W."/>
            <person name="Halligan D.L."/>
            <person name="Halpern A.L."/>
            <person name="Halter G.M."/>
            <person name="Han M.V."/>
            <person name="Heger A."/>
            <person name="Hillier L."/>
            <person name="Hinrichs A.S."/>
            <person name="Holmes I."/>
            <person name="Hoskins R.A."/>
            <person name="Hubisz M.J."/>
            <person name="Hultmark D."/>
            <person name="Huntley M.A."/>
            <person name="Jaffe D.B."/>
            <person name="Jagadeeshan S."/>
            <person name="Jeck W.R."/>
            <person name="Johnson J."/>
            <person name="Jones C.D."/>
            <person name="Jordan W.C."/>
            <person name="Karpen G.H."/>
            <person name="Kataoka E."/>
            <person name="Keightley P.D."/>
            <person name="Kheradpour P."/>
            <person name="Kirkness E.F."/>
            <person name="Koerich L.B."/>
            <person name="Kristiansen K."/>
            <person name="Kudrna D."/>
            <person name="Kulathinal R.J."/>
            <person name="Kumar S."/>
            <person name="Kwok R."/>
            <person name="Lander E."/>
            <person name="Langley C.H."/>
            <person name="Lapoint R."/>
            <person name="Lazzaro B.P."/>
            <person name="Lee S.J."/>
            <person name="Levesque L."/>
            <person name="Li R."/>
            <person name="Lin C.F."/>
            <person name="Lin M.F."/>
            <person name="Lindblad-Toh K."/>
            <person name="Llopart A."/>
            <person name="Long M."/>
            <person name="Low L."/>
            <person name="Lozovsky E."/>
            <person name="Lu J."/>
            <person name="Luo M."/>
            <person name="Machado C.A."/>
            <person name="Makalowski W."/>
            <person name="Marzo M."/>
            <person name="Matsuda M."/>
            <person name="Matzkin L."/>
            <person name="McAllister B."/>
            <person name="McBride C.S."/>
            <person name="McKernan B."/>
            <person name="McKernan K."/>
            <person name="Mendez-Lago M."/>
            <person name="Minx P."/>
            <person name="Mollenhauer M.U."/>
            <person name="Montooth K."/>
            <person name="Mount S.M."/>
            <person name="Mu X."/>
            <person name="Myers E."/>
            <person name="Negre B."/>
            <person name="Newfeld S."/>
            <person name="Nielsen R."/>
            <person name="Noor M.A."/>
            <person name="O'Grady P."/>
            <person name="Pachter L."/>
            <person name="Papaceit M."/>
            <person name="Parisi M.J."/>
            <person name="Parisi M."/>
            <person name="Parts L."/>
            <person name="Pedersen J.S."/>
            <person name="Pesole G."/>
            <person name="Phillippy A.M."/>
            <person name="Ponting C.P."/>
            <person name="Pop M."/>
            <person name="Porcelli D."/>
            <person name="Powell J.R."/>
            <person name="Prohaska S."/>
            <person name="Pruitt K."/>
            <person name="Puig M."/>
            <person name="Quesneville H."/>
            <person name="Ram K.R."/>
            <person name="Rand D."/>
            <person name="Rasmussen M.D."/>
            <person name="Reed L.K."/>
            <person name="Reenan R."/>
            <person name="Reily A."/>
            <person name="Remington K.A."/>
            <person name="Rieger T.T."/>
            <person name="Ritchie M.G."/>
            <person name="Robin C."/>
            <person name="Rogers Y.H."/>
            <person name="Rohde C."/>
            <person name="Rozas J."/>
            <person name="Rubenfield M.J."/>
            <person name="Ruiz A."/>
            <person name="Russo S."/>
            <person name="Salzberg S.L."/>
            <person name="Sanchez-Gracia A."/>
            <person name="Saranga D.J."/>
            <person name="Sato H."/>
            <person name="Schaeffer S.W."/>
            <person name="Schatz M.C."/>
            <person name="Schlenke T."/>
            <person name="Schwartz R."/>
            <person name="Segarra C."/>
            <person name="Singh R.S."/>
            <person name="Sirot L."/>
            <person name="Sirota M."/>
            <person name="Sisneros N.B."/>
            <person name="Smith C.D."/>
            <person name="Smith T.F."/>
            <person name="Spieth J."/>
            <person name="Stage D.E."/>
            <person name="Stark A."/>
            <person name="Stephan W."/>
            <person name="Strausberg R.L."/>
            <person name="Strempel S."/>
            <person name="Sturgill D."/>
            <person name="Sutton G."/>
            <person name="Sutton G.G."/>
            <person name="Tao W."/>
            <person name="Teichmann S."/>
            <person name="Tobari Y.N."/>
            <person name="Tomimura Y."/>
            <person name="Tsolas J.M."/>
            <person name="Valente V.L."/>
            <person name="Venter E."/>
            <person name="Venter J.C."/>
            <person name="Vicario S."/>
            <person name="Vieira F.G."/>
            <person name="Vilella A.J."/>
            <person name="Villasante A."/>
            <person name="Walenz B."/>
            <person name="Wang J."/>
            <person name="Wasserman M."/>
            <person name="Watts T."/>
            <person name="Wilson D."/>
            <person name="Wilson R.K."/>
            <person name="Wing R.A."/>
            <person name="Wolfner M.F."/>
            <person name="Wong A."/>
            <person name="Wong G.K."/>
            <person name="Wu C.I."/>
            <person name="Wu G."/>
            <person name="Yamamoto D."/>
            <person name="Yang H.P."/>
            <person name="Yang S.P."/>
            <person name="Yorke J.A."/>
            <person name="Yoshida K."/>
            <person name="Zdobnov E."/>
            <person name="Zhang P."/>
            <person name="Zhang Y."/>
            <person name="Zimin A.V."/>
            <person name="Baldwin J."/>
            <person name="Abdouelleil A."/>
            <person name="Abdulkadir J."/>
            <person name="Abebe A."/>
            <person name="Abera B."/>
            <person name="Abreu J."/>
            <person name="Acer S.C."/>
            <person name="Aftuck L."/>
            <person name="Alexander A."/>
            <person name="An P."/>
            <person name="Anderson E."/>
            <person name="Anderson S."/>
            <person name="Arachi H."/>
            <person name="Azer M."/>
            <person name="Bachantsang P."/>
            <person name="Barry A."/>
            <person name="Bayul T."/>
            <person name="Berlin A."/>
            <person name="Bessette D."/>
            <person name="Bloom T."/>
            <person name="Blye J."/>
            <person name="Boguslavskiy L."/>
            <person name="Bonnet C."/>
            <person name="Boukhgalter B."/>
            <person name="Bourzgui I."/>
            <person name="Brown A."/>
            <person name="Cahill P."/>
            <person name="Channer S."/>
            <person name="Cheshatsang Y."/>
            <person name="Chuda L."/>
            <person name="Citroen M."/>
            <person name="Collymore A."/>
            <person name="Cooke P."/>
            <person name="Costello M."/>
            <person name="D'Aco K."/>
            <person name="Daza R."/>
            <person name="De Haan G."/>
            <person name="DeGray S."/>
            <person name="DeMaso C."/>
            <person name="Dhargay N."/>
            <person name="Dooley K."/>
            <person name="Dooley E."/>
            <person name="Doricent M."/>
            <person name="Dorje P."/>
            <person name="Dorjee K."/>
            <person name="Dupes A."/>
            <person name="Elong R."/>
            <person name="Falk J."/>
            <person name="Farina A."/>
            <person name="Faro S."/>
            <person name="Ferguson D."/>
            <person name="Fisher S."/>
            <person name="Foley C.D."/>
            <person name="Franke A."/>
            <person name="Friedrich D."/>
            <person name="Gadbois L."/>
            <person name="Gearin G."/>
            <person name="Gearin C.R."/>
            <person name="Giannoukos G."/>
            <person name="Goode T."/>
            <person name="Graham J."/>
            <person name="Grandbois E."/>
            <person name="Grewal S."/>
            <person name="Gyaltsen K."/>
            <person name="Hafez N."/>
            <person name="Hagos B."/>
            <person name="Hall J."/>
            <person name="Henson C."/>
            <person name="Hollinger A."/>
            <person name="Honan T."/>
            <person name="Huard M.D."/>
            <person name="Hughes L."/>
            <person name="Hurhula B."/>
            <person name="Husby M.E."/>
            <person name="Kamat A."/>
            <person name="Kanga B."/>
            <person name="Kashin S."/>
            <person name="Khazanovich D."/>
            <person name="Kisner P."/>
            <person name="Lance K."/>
            <person name="Lara M."/>
            <person name="Lee W."/>
            <person name="Lennon N."/>
            <person name="Letendre F."/>
            <person name="LeVine R."/>
            <person name="Lipovsky A."/>
            <person name="Liu X."/>
            <person name="Liu J."/>
            <person name="Liu S."/>
            <person name="Lokyitsang T."/>
            <person name="Lokyitsang Y."/>
            <person name="Lubonja R."/>
            <person name="Lui A."/>
            <person name="MacDonald P."/>
            <person name="Magnisalis V."/>
            <person name="Maru K."/>
            <person name="Matthews C."/>
            <person name="McCusker W."/>
            <person name="McDonough S."/>
            <person name="Mehta T."/>
            <person name="Meldrim J."/>
            <person name="Meneus L."/>
            <person name="Mihai O."/>
            <person name="Mihalev A."/>
            <person name="Mihova T."/>
            <person name="Mittelman R."/>
            <person name="Mlenga V."/>
            <person name="Montmayeur A."/>
            <person name="Mulrain L."/>
            <person name="Navidi A."/>
            <person name="Naylor J."/>
            <person name="Negash T."/>
            <person name="Nguyen T."/>
            <person name="Nguyen N."/>
            <person name="Nicol R."/>
            <person name="Norbu C."/>
            <person name="Norbu N."/>
            <person name="Novod N."/>
            <person name="O'Neill B."/>
            <person name="Osman S."/>
            <person name="Markiewicz E."/>
            <person name="Oyono O.L."/>
            <person name="Patti C."/>
            <person name="Phunkhang P."/>
            <person name="Pierre F."/>
            <person name="Priest M."/>
            <person name="Raghuraman S."/>
            <person name="Rege F."/>
            <person name="Reyes R."/>
            <person name="Rise C."/>
            <person name="Rogov P."/>
            <person name="Ross K."/>
            <person name="Ryan E."/>
            <person name="Settipalli S."/>
            <person name="Shea T."/>
            <person name="Sherpa N."/>
            <person name="Shi L."/>
            <person name="Shih D."/>
            <person name="Sparrow T."/>
            <person name="Spaulding J."/>
            <person name="Stalker J."/>
            <person name="Stange-Thomann N."/>
            <person name="Stavropoulos S."/>
            <person name="Stone C."/>
            <person name="Strader C."/>
            <person name="Tesfaye S."/>
            <person name="Thomson T."/>
            <person name="Thoulutsang Y."/>
            <person name="Thoulutsang D."/>
            <person name="Topham K."/>
            <person name="Topping I."/>
            <person name="Tsamla T."/>
            <person name="Vassiliev H."/>
            <person name="Vo A."/>
            <person name="Wangchuk T."/>
            <person name="Wangdi T."/>
            <person name="Weiand M."/>
            <person name="Wilkinson J."/>
            <person name="Wilson A."/>
            <person name="Yadav S."/>
            <person name="Young G."/>
            <person name="Yu Q."/>
            <person name="Zembek L."/>
            <person name="Zhong D."/>
            <person name="Zimmer A."/>
            <person name="Zwirko Z."/>
            <person name="Jaffe D.B."/>
            <person name="Alvarez P."/>
            <person name="Brockman W."/>
            <person name="Butler J."/>
            <person name="Chin C."/>
            <person name="Gnerre S."/>
            <person name="Grabherr M."/>
            <person name="Kleber M."/>
            <person name="Mauceli E."/>
            <person name="MacCallum I."/>
        </authorList>
    </citation>
    <scope>NUCLEOTIDE SEQUENCE [LARGE SCALE GENOMIC DNA]</scope>
    <source>
        <strain evidence="3">Tucson 15287-2541.00</strain>
    </source>
</reference>
<evidence type="ECO:0000313" key="3">
    <source>
        <dbReference type="Proteomes" id="UP000001070"/>
    </source>
</evidence>
<dbReference type="AlphaFoldDB" id="B4JA75"/>
<evidence type="ECO:0000256" key="1">
    <source>
        <dbReference type="SAM" id="MobiDB-lite"/>
    </source>
</evidence>
<feature type="compositionally biased region" description="Basic and acidic residues" evidence="1">
    <location>
        <begin position="61"/>
        <end position="70"/>
    </location>
</feature>
<sequence length="76" mass="8281">MAESCAALKTSKDIGSGSVGGDDGAQMKLKASKQVTKRISSSWKQGYSHGLSTRNQQPRKNQKEEHEQEQRSSISS</sequence>
<organism evidence="3">
    <name type="scientific">Drosophila grimshawi</name>
    <name type="common">Hawaiian fruit fly</name>
    <name type="synonym">Idiomyia grimshawi</name>
    <dbReference type="NCBI Taxonomy" id="7222"/>
    <lineage>
        <taxon>Eukaryota</taxon>
        <taxon>Metazoa</taxon>
        <taxon>Ecdysozoa</taxon>
        <taxon>Arthropoda</taxon>
        <taxon>Hexapoda</taxon>
        <taxon>Insecta</taxon>
        <taxon>Pterygota</taxon>
        <taxon>Neoptera</taxon>
        <taxon>Endopterygota</taxon>
        <taxon>Diptera</taxon>
        <taxon>Brachycera</taxon>
        <taxon>Muscomorpha</taxon>
        <taxon>Ephydroidea</taxon>
        <taxon>Drosophilidae</taxon>
        <taxon>Drosophila</taxon>
        <taxon>Hawaiian Drosophila</taxon>
    </lineage>
</organism>
<evidence type="ECO:0000313" key="2">
    <source>
        <dbReference type="EMBL" id="EDW03749.1"/>
    </source>
</evidence>
<dbReference type="InParanoid" id="B4JA75"/>
<gene>
    <name evidence="2" type="primary">Dgri\GH11405</name>
    <name evidence="2" type="ORF">Dgri_GH11405</name>
</gene>
<name>B4JA75_DROGR</name>
<dbReference type="HOGENOM" id="CLU_2657063_0_0_1"/>
<feature type="region of interest" description="Disordered" evidence="1">
    <location>
        <begin position="1"/>
        <end position="76"/>
    </location>
</feature>
<feature type="compositionally biased region" description="Polar residues" evidence="1">
    <location>
        <begin position="33"/>
        <end position="59"/>
    </location>
</feature>